<gene>
    <name evidence="4" type="ORF">HYG85_12325</name>
</gene>
<dbReference type="Proteomes" id="UP000677305">
    <property type="component" value="Chromosome"/>
</dbReference>
<comment type="similarity">
    <text evidence="1">Belongs to the Mu gp47/PBSX XkdT family.</text>
</comment>
<evidence type="ECO:0000256" key="1">
    <source>
        <dbReference type="ARBA" id="ARBA00038087"/>
    </source>
</evidence>
<dbReference type="InterPro" id="IPR052399">
    <property type="entry name" value="Phage_Baseplate_Assmbl_Protein"/>
</dbReference>
<dbReference type="Pfam" id="PF26079">
    <property type="entry name" value="Baseplate_J_C"/>
    <property type="match status" value="1"/>
</dbReference>
<dbReference type="PANTHER" id="PTHR37829">
    <property type="entry name" value="PHAGE-LIKE ELEMENT PBSX PROTEIN XKDT"/>
    <property type="match status" value="1"/>
</dbReference>
<evidence type="ECO:0000313" key="5">
    <source>
        <dbReference type="Proteomes" id="UP000677305"/>
    </source>
</evidence>
<dbReference type="EMBL" id="CP058561">
    <property type="protein sequence ID" value="QUH29649.1"/>
    <property type="molecule type" value="Genomic_DNA"/>
</dbReference>
<dbReference type="PANTHER" id="PTHR37829:SF3">
    <property type="entry name" value="PROTEIN JAYE-RELATED"/>
    <property type="match status" value="1"/>
</dbReference>
<dbReference type="InterPro" id="IPR058530">
    <property type="entry name" value="Baseplate_J-like_C"/>
</dbReference>
<keyword evidence="5" id="KW-1185">Reference proteome</keyword>
<dbReference type="KEGG" id="vgu:HYG85_12325"/>
<evidence type="ECO:0000259" key="2">
    <source>
        <dbReference type="Pfam" id="PF26078"/>
    </source>
</evidence>
<dbReference type="Pfam" id="PF26078">
    <property type="entry name" value="Baseplate_J_M"/>
    <property type="match status" value="1"/>
</dbReference>
<name>A0A8J8SCG5_9FIRM</name>
<evidence type="ECO:0000259" key="3">
    <source>
        <dbReference type="Pfam" id="PF26079"/>
    </source>
</evidence>
<dbReference type="RefSeq" id="WP_212693664.1">
    <property type="nucleotide sequence ID" value="NZ_CP058561.1"/>
</dbReference>
<protein>
    <submittedName>
        <fullName evidence="4">Baseplate J/gp47 family protein</fullName>
    </submittedName>
</protein>
<reference evidence="4 5" key="1">
    <citation type="submission" date="2020-07" db="EMBL/GenBank/DDBJ databases">
        <title>Vallitalea guaymasensis genome.</title>
        <authorList>
            <person name="Postec A."/>
        </authorList>
    </citation>
    <scope>NUCLEOTIDE SEQUENCE [LARGE SCALE GENOMIC DNA]</scope>
    <source>
        <strain evidence="4 5">Ra1766G1</strain>
    </source>
</reference>
<evidence type="ECO:0000313" key="4">
    <source>
        <dbReference type="EMBL" id="QUH29649.1"/>
    </source>
</evidence>
<feature type="domain" description="Baseplate J-like C-terminal" evidence="3">
    <location>
        <begin position="264"/>
        <end position="353"/>
    </location>
</feature>
<sequence length="354" mass="38488">MFEHMTYESIVEDAMSKIPDTVDKRQGSIIYDAIAPACAELAQLYIDLDTALKMSFVTSSSGEFLDRKCADFGIYRRNATKAIRKGAFTGVTPKVGSRFGLGDLTYVVKDNSGGMENVTLECEQEGLKGNSDTGTLIPIEEIEGLMSAVLQDVIVPGEDMETDESLLDRQQEKVKKSATSGNIYHYQKWAKDIKGVGAAKVIPRWNGDYTVKIIVVDTLMQPASQALVDEIQEYIDPSKEGRGKGTAPIGAKCTVEAAVSQTIDLTATVIDADKDDVKNIFTKELSRYFTDLISDNWQDKDNYSISYAKVGAILLDAISQAGGSDYSNLTINGGTSNVVLTDQVPIIGTVTLNE</sequence>
<feature type="domain" description="Baseplate J-like central" evidence="2">
    <location>
        <begin position="178"/>
        <end position="257"/>
    </location>
</feature>
<organism evidence="4 5">
    <name type="scientific">Vallitalea guaymasensis</name>
    <dbReference type="NCBI Taxonomy" id="1185412"/>
    <lineage>
        <taxon>Bacteria</taxon>
        <taxon>Bacillati</taxon>
        <taxon>Bacillota</taxon>
        <taxon>Clostridia</taxon>
        <taxon>Lachnospirales</taxon>
        <taxon>Vallitaleaceae</taxon>
        <taxon>Vallitalea</taxon>
    </lineage>
</organism>
<dbReference type="InterPro" id="IPR058531">
    <property type="entry name" value="Baseplate_J_M"/>
</dbReference>
<proteinExistence type="inferred from homology"/>
<dbReference type="AlphaFoldDB" id="A0A8J8SCG5"/>
<accession>A0A8J8SCG5</accession>